<sequence length="270" mass="31225">MSLDSSSDFEEYLPELPPDLAPQGPSLIGPSFLKKEISKDEFNNNQMSVVDQDAEMGYIGPLPPSFNSEHESQLVASRRSPTSMENPDKTVDSKREEWMTVPPSFSIASAKLTNRRFAKTTKEKAEFDESWTALPGEEINSANSKGSKNSKNKMESDDRMEELIDHEKEKERNRIVEEYNKKYRPATLMQMHLDKIQEKKSRKSRRKSHSSRNKKHKSSSDSEEEWKNRRFNRDRDLAVNWKDTKRHKDVLSQTKFLSDKYSHGSSGSFL</sequence>
<name>A0A2T9ZJR3_9FUNG</name>
<feature type="region of interest" description="Disordered" evidence="1">
    <location>
        <begin position="122"/>
        <end position="229"/>
    </location>
</feature>
<dbReference type="InterPro" id="IPR022226">
    <property type="entry name" value="DUF3752"/>
</dbReference>
<feature type="compositionally biased region" description="Basic residues" evidence="1">
    <location>
        <begin position="200"/>
        <end position="217"/>
    </location>
</feature>
<evidence type="ECO:0000256" key="1">
    <source>
        <dbReference type="SAM" id="MobiDB-lite"/>
    </source>
</evidence>
<proteinExistence type="predicted"/>
<comment type="caution">
    <text evidence="3">The sequence shown here is derived from an EMBL/GenBank/DDBJ whole genome shotgun (WGS) entry which is preliminary data.</text>
</comment>
<dbReference type="InterPro" id="IPR046331">
    <property type="entry name" value="GPAM1-like"/>
</dbReference>
<feature type="region of interest" description="Disordered" evidence="1">
    <location>
        <begin position="56"/>
        <end position="98"/>
    </location>
</feature>
<organism evidence="3 4">
    <name type="scientific">Smittium megazygosporum</name>
    <dbReference type="NCBI Taxonomy" id="133381"/>
    <lineage>
        <taxon>Eukaryota</taxon>
        <taxon>Fungi</taxon>
        <taxon>Fungi incertae sedis</taxon>
        <taxon>Zoopagomycota</taxon>
        <taxon>Kickxellomycotina</taxon>
        <taxon>Harpellomycetes</taxon>
        <taxon>Harpellales</taxon>
        <taxon>Legeriomycetaceae</taxon>
        <taxon>Smittium</taxon>
    </lineage>
</organism>
<evidence type="ECO:0000313" key="3">
    <source>
        <dbReference type="EMBL" id="PVV04790.1"/>
    </source>
</evidence>
<feature type="region of interest" description="Disordered" evidence="1">
    <location>
        <begin position="1"/>
        <end position="28"/>
    </location>
</feature>
<protein>
    <recommendedName>
        <fullName evidence="2">DUF3752 domain-containing protein</fullName>
    </recommendedName>
</protein>
<gene>
    <name evidence="3" type="ORF">BB560_000696</name>
</gene>
<dbReference type="Proteomes" id="UP000245609">
    <property type="component" value="Unassembled WGS sequence"/>
</dbReference>
<feature type="domain" description="DUF3752" evidence="2">
    <location>
        <begin position="106"/>
        <end position="261"/>
    </location>
</feature>
<dbReference type="EMBL" id="MBFS01000078">
    <property type="protein sequence ID" value="PVV04790.1"/>
    <property type="molecule type" value="Genomic_DNA"/>
</dbReference>
<feature type="compositionally biased region" description="Basic and acidic residues" evidence="1">
    <location>
        <begin position="152"/>
        <end position="181"/>
    </location>
</feature>
<feature type="compositionally biased region" description="Basic and acidic residues" evidence="1">
    <location>
        <begin position="86"/>
        <end position="98"/>
    </location>
</feature>
<dbReference type="PANTHER" id="PTHR46370">
    <property type="entry name" value="GPALPP MOTIFS-CONTAINING PROTEIN 1"/>
    <property type="match status" value="1"/>
</dbReference>
<evidence type="ECO:0000259" key="2">
    <source>
        <dbReference type="Pfam" id="PF12572"/>
    </source>
</evidence>
<feature type="compositionally biased region" description="Low complexity" evidence="1">
    <location>
        <begin position="140"/>
        <end position="149"/>
    </location>
</feature>
<reference evidence="3 4" key="1">
    <citation type="journal article" date="2018" name="MBio">
        <title>Comparative Genomics Reveals the Core Gene Toolbox for the Fungus-Insect Symbiosis.</title>
        <authorList>
            <person name="Wang Y."/>
            <person name="Stata M."/>
            <person name="Wang W."/>
            <person name="Stajich J.E."/>
            <person name="White M.M."/>
            <person name="Moncalvo J.M."/>
        </authorList>
    </citation>
    <scope>NUCLEOTIDE SEQUENCE [LARGE SCALE GENOMIC DNA]</scope>
    <source>
        <strain evidence="3 4">SC-DP-2</strain>
    </source>
</reference>
<accession>A0A2T9ZJR3</accession>
<evidence type="ECO:0000313" key="4">
    <source>
        <dbReference type="Proteomes" id="UP000245609"/>
    </source>
</evidence>
<dbReference type="PANTHER" id="PTHR46370:SF1">
    <property type="entry name" value="GPALPP MOTIFS-CONTAINING PROTEIN 1"/>
    <property type="match status" value="1"/>
</dbReference>
<keyword evidence="4" id="KW-1185">Reference proteome</keyword>
<dbReference type="AlphaFoldDB" id="A0A2T9ZJR3"/>
<dbReference type="Pfam" id="PF12572">
    <property type="entry name" value="DUF3752"/>
    <property type="match status" value="1"/>
</dbReference>
<dbReference type="OrthoDB" id="73491at2759"/>